<dbReference type="FunFam" id="3.40.50.720:FF:000084">
    <property type="entry name" value="Short-chain dehydrogenase reductase"/>
    <property type="match status" value="1"/>
</dbReference>
<gene>
    <name evidence="4" type="ORF">GQX73_g8272</name>
</gene>
<name>A0A7C8IWA2_9PEZI</name>
<dbReference type="Gene3D" id="3.40.50.720">
    <property type="entry name" value="NAD(P)-binding Rossmann-like Domain"/>
    <property type="match status" value="1"/>
</dbReference>
<dbReference type="PANTHER" id="PTHR24321:SF12">
    <property type="entry name" value="SHORT-CHAIN DEHYDROGENASE_REDUCTASE FAMILY, PUTATIVE (AFU_ORTHOLOGUE AFUA_5G14340)-RELATED"/>
    <property type="match status" value="1"/>
</dbReference>
<evidence type="ECO:0000256" key="2">
    <source>
        <dbReference type="ARBA" id="ARBA00022857"/>
    </source>
</evidence>
<protein>
    <submittedName>
        <fullName evidence="4">Uncharacterized protein</fullName>
    </submittedName>
</protein>
<comment type="caution">
    <text evidence="4">The sequence shown here is derived from an EMBL/GenBank/DDBJ whole genome shotgun (WGS) entry which is preliminary data.</text>
</comment>
<dbReference type="AlphaFoldDB" id="A0A7C8IWA2"/>
<dbReference type="EMBL" id="WUBL01000119">
    <property type="protein sequence ID" value="KAF2965319.1"/>
    <property type="molecule type" value="Genomic_DNA"/>
</dbReference>
<dbReference type="Pfam" id="PF13561">
    <property type="entry name" value="adh_short_C2"/>
    <property type="match status" value="1"/>
</dbReference>
<dbReference type="Proteomes" id="UP000481858">
    <property type="component" value="Unassembled WGS sequence"/>
</dbReference>
<dbReference type="PRINTS" id="PR00081">
    <property type="entry name" value="GDHRDH"/>
</dbReference>
<dbReference type="PROSITE" id="PS00061">
    <property type="entry name" value="ADH_SHORT"/>
    <property type="match status" value="1"/>
</dbReference>
<proteinExistence type="inferred from homology"/>
<evidence type="ECO:0000256" key="1">
    <source>
        <dbReference type="ARBA" id="ARBA00006484"/>
    </source>
</evidence>
<dbReference type="InterPro" id="IPR036291">
    <property type="entry name" value="NAD(P)-bd_dom_sf"/>
</dbReference>
<comment type="similarity">
    <text evidence="1">Belongs to the short-chain dehydrogenases/reductases (SDR) family.</text>
</comment>
<keyword evidence="3" id="KW-0560">Oxidoreductase</keyword>
<accession>A0A7C8IWA2</accession>
<organism evidence="4 5">
    <name type="scientific">Xylaria multiplex</name>
    <dbReference type="NCBI Taxonomy" id="323545"/>
    <lineage>
        <taxon>Eukaryota</taxon>
        <taxon>Fungi</taxon>
        <taxon>Dikarya</taxon>
        <taxon>Ascomycota</taxon>
        <taxon>Pezizomycotina</taxon>
        <taxon>Sordariomycetes</taxon>
        <taxon>Xylariomycetidae</taxon>
        <taxon>Xylariales</taxon>
        <taxon>Xylariaceae</taxon>
        <taxon>Xylaria</taxon>
    </lineage>
</organism>
<dbReference type="InterPro" id="IPR002347">
    <property type="entry name" value="SDR_fam"/>
</dbReference>
<dbReference type="InterPro" id="IPR020904">
    <property type="entry name" value="Sc_DH/Rdtase_CS"/>
</dbReference>
<dbReference type="InParanoid" id="A0A7C8IWA2"/>
<keyword evidence="2" id="KW-0521">NADP</keyword>
<dbReference type="OrthoDB" id="5840532at2759"/>
<keyword evidence="5" id="KW-1185">Reference proteome</keyword>
<dbReference type="CDD" id="cd05233">
    <property type="entry name" value="SDR_c"/>
    <property type="match status" value="1"/>
</dbReference>
<evidence type="ECO:0000256" key="3">
    <source>
        <dbReference type="ARBA" id="ARBA00023002"/>
    </source>
</evidence>
<reference evidence="4 5" key="1">
    <citation type="submission" date="2019-12" db="EMBL/GenBank/DDBJ databases">
        <title>Draft genome sequence of the ascomycete Xylaria multiplex DSM 110363.</title>
        <authorList>
            <person name="Buettner E."/>
            <person name="Kellner H."/>
        </authorList>
    </citation>
    <scope>NUCLEOTIDE SEQUENCE [LARGE SCALE GENOMIC DNA]</scope>
    <source>
        <strain evidence="4 5">DSM 110363</strain>
    </source>
</reference>
<dbReference type="PANTHER" id="PTHR24321">
    <property type="entry name" value="DEHYDROGENASES, SHORT CHAIN"/>
    <property type="match status" value="1"/>
</dbReference>
<sequence length="274" mass="28576">MVINGNAIIFGGGSGIGHACAVGFAQQGAARVMIADLELSSAEKVVAEITSLAAASNFQAQAIAVDVTLEKSVESAVQQAVRSFGRIDYCINSAGIGVQVAKEVSEADVSEFERFLRVNATGTFLVTRYVSAAMKAQEAIPVSPTATRDRGLTRGAIVNVGSLASFISQPQMVQYTASKHAVLGITRNAAFDNAAHGIRVNCLCPSWVDTPMVQRAVEGVPGLKEMIESVIPMRRIACPEEIADVAMFLCGSASSYITGCAMIVDGGTSLGAKL</sequence>
<dbReference type="SUPFAM" id="SSF51735">
    <property type="entry name" value="NAD(P)-binding Rossmann-fold domains"/>
    <property type="match status" value="1"/>
</dbReference>
<dbReference type="GO" id="GO:0016491">
    <property type="term" value="F:oxidoreductase activity"/>
    <property type="evidence" value="ECO:0007669"/>
    <property type="project" value="UniProtKB-KW"/>
</dbReference>
<dbReference type="PRINTS" id="PR00080">
    <property type="entry name" value="SDRFAMILY"/>
</dbReference>
<evidence type="ECO:0000313" key="5">
    <source>
        <dbReference type="Proteomes" id="UP000481858"/>
    </source>
</evidence>
<evidence type="ECO:0000313" key="4">
    <source>
        <dbReference type="EMBL" id="KAF2965319.1"/>
    </source>
</evidence>